<accession>A0A7J8C6A8</accession>
<organism evidence="8 9">
    <name type="scientific">Molossus molossus</name>
    <name type="common">Pallas' mastiff bat</name>
    <name type="synonym">Vespertilio molossus</name>
    <dbReference type="NCBI Taxonomy" id="27622"/>
    <lineage>
        <taxon>Eukaryota</taxon>
        <taxon>Metazoa</taxon>
        <taxon>Chordata</taxon>
        <taxon>Craniata</taxon>
        <taxon>Vertebrata</taxon>
        <taxon>Euteleostomi</taxon>
        <taxon>Mammalia</taxon>
        <taxon>Eutheria</taxon>
        <taxon>Laurasiatheria</taxon>
        <taxon>Chiroptera</taxon>
        <taxon>Yangochiroptera</taxon>
        <taxon>Molossidae</taxon>
        <taxon>Molossus</taxon>
    </lineage>
</organism>
<dbReference type="InterPro" id="IPR007110">
    <property type="entry name" value="Ig-like_dom"/>
</dbReference>
<feature type="transmembrane region" description="Helical" evidence="6">
    <location>
        <begin position="331"/>
        <end position="354"/>
    </location>
</feature>
<dbReference type="FunFam" id="2.60.40.10:FF:000340">
    <property type="entry name" value="Carcinoembryonic antigen-related cell adhesion molecule 1"/>
    <property type="match status" value="1"/>
</dbReference>
<evidence type="ECO:0000256" key="6">
    <source>
        <dbReference type="SAM" id="Phobius"/>
    </source>
</evidence>
<dbReference type="GO" id="GO:0007165">
    <property type="term" value="P:signal transduction"/>
    <property type="evidence" value="ECO:0007669"/>
    <property type="project" value="TreeGrafter"/>
</dbReference>
<dbReference type="SMART" id="SM00408">
    <property type="entry name" value="IGc2"/>
    <property type="match status" value="2"/>
</dbReference>
<comment type="caution">
    <text evidence="8">The sequence shown here is derived from an EMBL/GenBank/DDBJ whole genome shotgun (WGS) entry which is preliminary data.</text>
</comment>
<dbReference type="InterPro" id="IPR036179">
    <property type="entry name" value="Ig-like_dom_sf"/>
</dbReference>
<dbReference type="Gene3D" id="2.60.40.10">
    <property type="entry name" value="Immunoglobulins"/>
    <property type="match status" value="3"/>
</dbReference>
<dbReference type="InterPro" id="IPR050831">
    <property type="entry name" value="CEA_cell_adhesion"/>
</dbReference>
<keyword evidence="2" id="KW-0325">Glycoprotein</keyword>
<comment type="similarity">
    <text evidence="4">Belongs to the immunoglobulin superfamily. CEA family.</text>
</comment>
<feature type="compositionally biased region" description="Polar residues" evidence="5">
    <location>
        <begin position="406"/>
        <end position="422"/>
    </location>
</feature>
<dbReference type="SMART" id="SM00409">
    <property type="entry name" value="IG"/>
    <property type="match status" value="3"/>
</dbReference>
<evidence type="ECO:0000259" key="7">
    <source>
        <dbReference type="PROSITE" id="PS50835"/>
    </source>
</evidence>
<keyword evidence="6" id="KW-0812">Transmembrane</keyword>
<dbReference type="CDD" id="cd12087">
    <property type="entry name" value="TM_EGFR-like"/>
    <property type="match status" value="1"/>
</dbReference>
<dbReference type="PROSITE" id="PS50835">
    <property type="entry name" value="IG_LIKE"/>
    <property type="match status" value="2"/>
</dbReference>
<keyword evidence="3" id="KW-0393">Immunoglobulin domain</keyword>
<keyword evidence="6" id="KW-1133">Transmembrane helix</keyword>
<gene>
    <name evidence="8" type="ORF">HJG59_002626</name>
</gene>
<evidence type="ECO:0000256" key="1">
    <source>
        <dbReference type="ARBA" id="ARBA00022729"/>
    </source>
</evidence>
<dbReference type="GO" id="GO:0002682">
    <property type="term" value="P:regulation of immune system process"/>
    <property type="evidence" value="ECO:0007669"/>
    <property type="project" value="TreeGrafter"/>
</dbReference>
<dbReference type="EMBL" id="JACASF010000021">
    <property type="protein sequence ID" value="KAF6406366.1"/>
    <property type="molecule type" value="Genomic_DNA"/>
</dbReference>
<evidence type="ECO:0000313" key="9">
    <source>
        <dbReference type="Proteomes" id="UP000550707"/>
    </source>
</evidence>
<dbReference type="CDD" id="cd05774">
    <property type="entry name" value="IgV_CEACAM_D1"/>
    <property type="match status" value="1"/>
</dbReference>
<dbReference type="FunCoup" id="A0A7J8C6A8">
    <property type="interactions" value="134"/>
</dbReference>
<dbReference type="Pfam" id="PF13895">
    <property type="entry name" value="Ig_2"/>
    <property type="match status" value="1"/>
</dbReference>
<dbReference type="GO" id="GO:0005886">
    <property type="term" value="C:plasma membrane"/>
    <property type="evidence" value="ECO:0007669"/>
    <property type="project" value="TreeGrafter"/>
</dbReference>
<dbReference type="InterPro" id="IPR003598">
    <property type="entry name" value="Ig_sub2"/>
</dbReference>
<dbReference type="Proteomes" id="UP000550707">
    <property type="component" value="Unassembled WGS sequence"/>
</dbReference>
<dbReference type="InterPro" id="IPR013783">
    <property type="entry name" value="Ig-like_fold"/>
</dbReference>
<keyword evidence="1" id="KW-0732">Signal</keyword>
<dbReference type="SUPFAM" id="SSF48726">
    <property type="entry name" value="Immunoglobulin"/>
    <property type="match status" value="3"/>
</dbReference>
<evidence type="ECO:0000256" key="5">
    <source>
        <dbReference type="SAM" id="MobiDB-lite"/>
    </source>
</evidence>
<dbReference type="GO" id="GO:1990782">
    <property type="term" value="F:protein tyrosine kinase binding"/>
    <property type="evidence" value="ECO:0007669"/>
    <property type="project" value="TreeGrafter"/>
</dbReference>
<dbReference type="GO" id="GO:0009986">
    <property type="term" value="C:cell surface"/>
    <property type="evidence" value="ECO:0007669"/>
    <property type="project" value="TreeGrafter"/>
</dbReference>
<dbReference type="CDD" id="cd20948">
    <property type="entry name" value="IgC2_CEACAM5-like"/>
    <property type="match status" value="1"/>
</dbReference>
<dbReference type="PANTHER" id="PTHR44427">
    <property type="entry name" value="CARCINOEMBRYONIC ANTIGEN-RELATED CELL ADHESION MOLECULE 19"/>
    <property type="match status" value="1"/>
</dbReference>
<dbReference type="Pfam" id="PF13927">
    <property type="entry name" value="Ig_3"/>
    <property type="match status" value="1"/>
</dbReference>
<evidence type="ECO:0000256" key="4">
    <source>
        <dbReference type="ARBA" id="ARBA00038222"/>
    </source>
</evidence>
<keyword evidence="6" id="KW-0472">Membrane</keyword>
<proteinExistence type="inferred from homology"/>
<dbReference type="InParanoid" id="A0A7J8C6A8"/>
<protein>
    <recommendedName>
        <fullName evidence="7">Ig-like domain-containing protein</fullName>
    </recommendedName>
</protein>
<feature type="region of interest" description="Disordered" evidence="5">
    <location>
        <begin position="406"/>
        <end position="429"/>
    </location>
</feature>
<reference evidence="8 9" key="1">
    <citation type="journal article" date="2020" name="Nature">
        <title>Six reference-quality genomes reveal evolution of bat adaptations.</title>
        <authorList>
            <person name="Jebb D."/>
            <person name="Huang Z."/>
            <person name="Pippel M."/>
            <person name="Hughes G.M."/>
            <person name="Lavrichenko K."/>
            <person name="Devanna P."/>
            <person name="Winkler S."/>
            <person name="Jermiin L.S."/>
            <person name="Skirmuntt E.C."/>
            <person name="Katzourakis A."/>
            <person name="Burkitt-Gray L."/>
            <person name="Ray D.A."/>
            <person name="Sullivan K.A.M."/>
            <person name="Roscito J.G."/>
            <person name="Kirilenko B.M."/>
            <person name="Davalos L.M."/>
            <person name="Corthals A.P."/>
            <person name="Power M.L."/>
            <person name="Jones G."/>
            <person name="Ransome R.D."/>
            <person name="Dechmann D.K.N."/>
            <person name="Locatelli A.G."/>
            <person name="Puechmaille S.J."/>
            <person name="Fedrigo O."/>
            <person name="Jarvis E.D."/>
            <person name="Hiller M."/>
            <person name="Vernes S.C."/>
            <person name="Myers E.W."/>
            <person name="Teeling E.C."/>
        </authorList>
    </citation>
    <scope>NUCLEOTIDE SEQUENCE [LARGE SCALE GENOMIC DNA]</scope>
    <source>
        <strain evidence="8">MMolMol1</strain>
        <tissue evidence="8">Muscle</tissue>
    </source>
</reference>
<dbReference type="AlphaFoldDB" id="A0A7J8C6A8"/>
<feature type="domain" description="Ig-like" evidence="7">
    <location>
        <begin position="235"/>
        <end position="315"/>
    </location>
</feature>
<dbReference type="PANTHER" id="PTHR44427:SF1">
    <property type="entry name" value="CARCINOEMBRYONIC ANTIGEN-RELATED CELL ADHESION MOLECULE 1"/>
    <property type="match status" value="1"/>
</dbReference>
<feature type="region of interest" description="Disordered" evidence="5">
    <location>
        <begin position="363"/>
        <end position="386"/>
    </location>
</feature>
<dbReference type="InterPro" id="IPR013106">
    <property type="entry name" value="Ig_V-set"/>
</dbReference>
<dbReference type="CDD" id="cd05740">
    <property type="entry name" value="IgI_hCEACAM_2_4_6_like"/>
    <property type="match status" value="1"/>
</dbReference>
<keyword evidence="9" id="KW-1185">Reference proteome</keyword>
<dbReference type="FunFam" id="2.60.40.10:FF:000244">
    <property type="entry name" value="carcinoembryonic antigen-related cell adhesion molecule 16"/>
    <property type="match status" value="1"/>
</dbReference>
<feature type="domain" description="Ig-like" evidence="7">
    <location>
        <begin position="145"/>
        <end position="230"/>
    </location>
</feature>
<dbReference type="InterPro" id="IPR003599">
    <property type="entry name" value="Ig_sub"/>
</dbReference>
<sequence>MESPSVPTHRGPVSWQELLLAGSLLIFWSPPITQQLTVVSIDATEGEDVLLRVHNLPGDLAGYNWFKGECVDSNHEIASYVMDAQEITCGPANSGRETIYPNGSLLFQKVTQEDMGYYTLQAIKRNFQSEKGTGRLRVYQKLLTPNITTNNSNPEENKDPVVLTCEPWTQDTTYLWLINSQSLPDSTRLQLSSDNRTLTLLHVTRNDTGPYVCESRNPVSAGRSDPFTLNVLYGPDAPVISPPDSHYPPGANLHLSCHAASNPPAQYSWSISGSPPQPTQKLFIPNITANDSGSYTCLAHNPHTGLSRTAVKNITVSVVSASQHPGLSDGAIAGIVIGVLAGIALIAALVYFLYIRKTGGGGSTDYVPGSPSQGGQAQEGKLMRKCQQEQEKINEVTYSSLNFNVQESQKPTSASPSPTETVYSEVKKK</sequence>
<evidence type="ECO:0000256" key="2">
    <source>
        <dbReference type="ARBA" id="ARBA00023180"/>
    </source>
</evidence>
<name>A0A7J8C6A8_MOLMO</name>
<evidence type="ECO:0000256" key="3">
    <source>
        <dbReference type="ARBA" id="ARBA00023319"/>
    </source>
</evidence>
<dbReference type="Pfam" id="PF07686">
    <property type="entry name" value="V-set"/>
    <property type="match status" value="1"/>
</dbReference>
<evidence type="ECO:0000313" key="8">
    <source>
        <dbReference type="EMBL" id="KAF6406366.1"/>
    </source>
</evidence>